<organism evidence="2 3">
    <name type="scientific">Bimuria novae-zelandiae CBS 107.79</name>
    <dbReference type="NCBI Taxonomy" id="1447943"/>
    <lineage>
        <taxon>Eukaryota</taxon>
        <taxon>Fungi</taxon>
        <taxon>Dikarya</taxon>
        <taxon>Ascomycota</taxon>
        <taxon>Pezizomycotina</taxon>
        <taxon>Dothideomycetes</taxon>
        <taxon>Pleosporomycetidae</taxon>
        <taxon>Pleosporales</taxon>
        <taxon>Massarineae</taxon>
        <taxon>Didymosphaeriaceae</taxon>
        <taxon>Bimuria</taxon>
    </lineage>
</organism>
<name>A0A6A5UXE6_9PLEO</name>
<evidence type="ECO:0000313" key="3">
    <source>
        <dbReference type="Proteomes" id="UP000800036"/>
    </source>
</evidence>
<feature type="non-terminal residue" evidence="2">
    <location>
        <position position="1"/>
    </location>
</feature>
<feature type="region of interest" description="Disordered" evidence="1">
    <location>
        <begin position="30"/>
        <end position="53"/>
    </location>
</feature>
<accession>A0A6A5UXE6</accession>
<reference evidence="2" key="1">
    <citation type="journal article" date="2020" name="Stud. Mycol.">
        <title>101 Dothideomycetes genomes: a test case for predicting lifestyles and emergence of pathogens.</title>
        <authorList>
            <person name="Haridas S."/>
            <person name="Albert R."/>
            <person name="Binder M."/>
            <person name="Bloem J."/>
            <person name="Labutti K."/>
            <person name="Salamov A."/>
            <person name="Andreopoulos B."/>
            <person name="Baker S."/>
            <person name="Barry K."/>
            <person name="Bills G."/>
            <person name="Bluhm B."/>
            <person name="Cannon C."/>
            <person name="Castanera R."/>
            <person name="Culley D."/>
            <person name="Daum C."/>
            <person name="Ezra D."/>
            <person name="Gonzalez J."/>
            <person name="Henrissat B."/>
            <person name="Kuo A."/>
            <person name="Liang C."/>
            <person name="Lipzen A."/>
            <person name="Lutzoni F."/>
            <person name="Magnuson J."/>
            <person name="Mondo S."/>
            <person name="Nolan M."/>
            <person name="Ohm R."/>
            <person name="Pangilinan J."/>
            <person name="Park H.-J."/>
            <person name="Ramirez L."/>
            <person name="Alfaro M."/>
            <person name="Sun H."/>
            <person name="Tritt A."/>
            <person name="Yoshinaga Y."/>
            <person name="Zwiers L.-H."/>
            <person name="Turgeon B."/>
            <person name="Goodwin S."/>
            <person name="Spatafora J."/>
            <person name="Crous P."/>
            <person name="Grigoriev I."/>
        </authorList>
    </citation>
    <scope>NUCLEOTIDE SEQUENCE</scope>
    <source>
        <strain evidence="2">CBS 107.79</strain>
    </source>
</reference>
<feature type="compositionally biased region" description="Basic and acidic residues" evidence="1">
    <location>
        <begin position="39"/>
        <end position="53"/>
    </location>
</feature>
<dbReference type="AlphaFoldDB" id="A0A6A5UXE6"/>
<protein>
    <submittedName>
        <fullName evidence="2">Uncharacterized protein</fullName>
    </submittedName>
</protein>
<feature type="non-terminal residue" evidence="2">
    <location>
        <position position="53"/>
    </location>
</feature>
<sequence length="53" mass="6085">LSQTLHQLQVQNELLHYENSGLRDALTAKKQRKNAGKPLDLHREEEYHGGATF</sequence>
<evidence type="ECO:0000313" key="2">
    <source>
        <dbReference type="EMBL" id="KAF1969495.1"/>
    </source>
</evidence>
<keyword evidence="3" id="KW-1185">Reference proteome</keyword>
<gene>
    <name evidence="2" type="ORF">BU23DRAFT_427955</name>
</gene>
<proteinExistence type="predicted"/>
<dbReference type="Proteomes" id="UP000800036">
    <property type="component" value="Unassembled WGS sequence"/>
</dbReference>
<dbReference type="EMBL" id="ML976708">
    <property type="protein sequence ID" value="KAF1969495.1"/>
    <property type="molecule type" value="Genomic_DNA"/>
</dbReference>
<evidence type="ECO:0000256" key="1">
    <source>
        <dbReference type="SAM" id="MobiDB-lite"/>
    </source>
</evidence>